<keyword evidence="3" id="KW-1185">Reference proteome</keyword>
<comment type="caution">
    <text evidence="2">The sequence shown here is derived from an EMBL/GenBank/DDBJ whole genome shotgun (WGS) entry which is preliminary data.</text>
</comment>
<dbReference type="PANTHER" id="PTHR10625:SF38">
    <property type="entry name" value="HISTONE DEACETYLASE 6, ISOFORM G"/>
    <property type="match status" value="1"/>
</dbReference>
<dbReference type="InterPro" id="IPR023696">
    <property type="entry name" value="Ureohydrolase_dom_sf"/>
</dbReference>
<dbReference type="AlphaFoldDB" id="A0A8S9Z4X7"/>
<accession>A0A8S9Z4X7</accession>
<organism evidence="2 3">
    <name type="scientific">Paragonimus skrjabini miyazakii</name>
    <dbReference type="NCBI Taxonomy" id="59628"/>
    <lineage>
        <taxon>Eukaryota</taxon>
        <taxon>Metazoa</taxon>
        <taxon>Spiralia</taxon>
        <taxon>Lophotrochozoa</taxon>
        <taxon>Platyhelminthes</taxon>
        <taxon>Trematoda</taxon>
        <taxon>Digenea</taxon>
        <taxon>Plagiorchiida</taxon>
        <taxon>Troglotremata</taxon>
        <taxon>Troglotrematidae</taxon>
        <taxon>Paragonimus</taxon>
    </lineage>
</organism>
<sequence>MSLWSTSCDLQPSTLSKATGLVYDQRMTLHKHEWFANEQETPARIQRAFKRCQEEGLVMRCTMIPAHPVSMGALTLIHSRQYIRSIKQTRSLSLQELYNFSGQFDGVFFNQSTWDSACLAVGSLKHLANLVVRGRLANGFAFLRPPGHHAMYAEACGYCVLNNVAAVAASFLDPPPKVIKPTEQTRLVSKSKHLNKSIAAEHLQHLCPVSNSPSISGVSSSSESVSAVPICRSKSTPKLERILIVDWDVHHGQGTQYTFYNDNRVLFVSIHRYERGTFWPNLREANFDFVGEGPGRGYNVNIPLDDIGLSDSDYLAIFHQLLMPIAIEFNPQLVLVSCGFDAAIGCPEGRMWLSPSVFGHFVHHLKILAGGKLVIALEVTASLYFPIKSIVHITTVISTEYRSLSLYCHCHLTVSNRIIGVQDWLRYNRTVDQGLWTELPLPFIFYYKLLCGWQHIKQLVGKREIDVHQSYYGLLVIGLRWPHLFGSCRADGTIVIGTYLIGCNQVVPIDGHVTTMSCRRPHTVFAIYDHCNHRRIWPPFLLVRVTALS</sequence>
<dbReference type="GO" id="GO:0000118">
    <property type="term" value="C:histone deacetylase complex"/>
    <property type="evidence" value="ECO:0007669"/>
    <property type="project" value="TreeGrafter"/>
</dbReference>
<dbReference type="InterPro" id="IPR037138">
    <property type="entry name" value="His_deacetylse_dom_sf"/>
</dbReference>
<dbReference type="InterPro" id="IPR023801">
    <property type="entry name" value="His_deacetylse_dom"/>
</dbReference>
<reference evidence="2" key="1">
    <citation type="submission" date="2019-07" db="EMBL/GenBank/DDBJ databases">
        <title>Annotation for the trematode Paragonimus miyazaki's.</title>
        <authorList>
            <person name="Choi Y.-J."/>
        </authorList>
    </citation>
    <scope>NUCLEOTIDE SEQUENCE</scope>
    <source>
        <strain evidence="2">Japan</strain>
    </source>
</reference>
<feature type="domain" description="Histone deacetylase" evidence="1">
    <location>
        <begin position="234"/>
        <end position="378"/>
    </location>
</feature>
<name>A0A8S9Z4X7_9TREM</name>
<evidence type="ECO:0000259" key="1">
    <source>
        <dbReference type="Pfam" id="PF00850"/>
    </source>
</evidence>
<proteinExistence type="predicted"/>
<dbReference type="Proteomes" id="UP000822476">
    <property type="component" value="Unassembled WGS sequence"/>
</dbReference>
<dbReference type="GO" id="GO:0004407">
    <property type="term" value="F:histone deacetylase activity"/>
    <property type="evidence" value="ECO:0007669"/>
    <property type="project" value="TreeGrafter"/>
</dbReference>
<dbReference type="OrthoDB" id="424012at2759"/>
<feature type="domain" description="Histone deacetylase" evidence="1">
    <location>
        <begin position="39"/>
        <end position="170"/>
    </location>
</feature>
<dbReference type="GO" id="GO:0040029">
    <property type="term" value="P:epigenetic regulation of gene expression"/>
    <property type="evidence" value="ECO:0007669"/>
    <property type="project" value="TreeGrafter"/>
</dbReference>
<dbReference type="Pfam" id="PF00850">
    <property type="entry name" value="Hist_deacetyl"/>
    <property type="match status" value="2"/>
</dbReference>
<dbReference type="PANTHER" id="PTHR10625">
    <property type="entry name" value="HISTONE DEACETYLASE HDAC1-RELATED"/>
    <property type="match status" value="1"/>
</dbReference>
<dbReference type="SUPFAM" id="SSF52768">
    <property type="entry name" value="Arginase/deacetylase"/>
    <property type="match status" value="2"/>
</dbReference>
<gene>
    <name evidence="2" type="ORF">EG68_10116</name>
</gene>
<dbReference type="Gene3D" id="3.40.800.20">
    <property type="entry name" value="Histone deacetylase domain"/>
    <property type="match status" value="1"/>
</dbReference>
<evidence type="ECO:0000313" key="2">
    <source>
        <dbReference type="EMBL" id="KAF7258187.1"/>
    </source>
</evidence>
<evidence type="ECO:0000313" key="3">
    <source>
        <dbReference type="Proteomes" id="UP000822476"/>
    </source>
</evidence>
<dbReference type="EMBL" id="JTDE01001890">
    <property type="protein sequence ID" value="KAF7258187.1"/>
    <property type="molecule type" value="Genomic_DNA"/>
</dbReference>
<protein>
    <recommendedName>
        <fullName evidence="1">Histone deacetylase domain-containing protein</fullName>
    </recommendedName>
</protein>